<proteinExistence type="predicted"/>
<accession>A0A8S5UDS8</accession>
<reference evidence="2" key="1">
    <citation type="journal article" date="2021" name="Proc. Natl. Acad. Sci. U.S.A.">
        <title>A Catalog of Tens of Thousands of Viruses from Human Metagenomes Reveals Hidden Associations with Chronic Diseases.</title>
        <authorList>
            <person name="Tisza M.J."/>
            <person name="Buck C.B."/>
        </authorList>
    </citation>
    <scope>NUCLEOTIDE SEQUENCE</scope>
    <source>
        <strain evidence="2">Cti0B23</strain>
    </source>
</reference>
<dbReference type="EMBL" id="BK016069">
    <property type="protein sequence ID" value="DAF92645.1"/>
    <property type="molecule type" value="Genomic_DNA"/>
</dbReference>
<name>A0A8S5UDS8_9CAUD</name>
<evidence type="ECO:0000256" key="1">
    <source>
        <dbReference type="SAM" id="MobiDB-lite"/>
    </source>
</evidence>
<sequence>MAAGTDYGRQPSQSGRGQKGHADGGNHKRLCHGGRGKHGKIPDSVQNGIFSDKIRSENNMDAVKRYQVADYLNTAKSGTESFALMGVGFNTLDESPNAQKDSKTYINQKSQTSTIKSYQPAFAFDSDLIADEAAVMALYEIGRNQLTGAEAERDYVRVELFKPVAETPNTFEARKFKVAVEVSSISGEGGGVMKVTGNLNGVGDFVDGTFNTETKKFTPAE</sequence>
<evidence type="ECO:0000313" key="2">
    <source>
        <dbReference type="EMBL" id="DAF92645.1"/>
    </source>
</evidence>
<feature type="compositionally biased region" description="Basic residues" evidence="1">
    <location>
        <begin position="27"/>
        <end position="39"/>
    </location>
</feature>
<protein>
    <submittedName>
        <fullName evidence="2">Uncharacterized protein</fullName>
    </submittedName>
</protein>
<organism evidence="2">
    <name type="scientific">Siphoviridae sp. cti0B23</name>
    <dbReference type="NCBI Taxonomy" id="2825619"/>
    <lineage>
        <taxon>Viruses</taxon>
        <taxon>Duplodnaviria</taxon>
        <taxon>Heunggongvirae</taxon>
        <taxon>Uroviricota</taxon>
        <taxon>Caudoviricetes</taxon>
    </lineage>
</organism>
<feature type="region of interest" description="Disordered" evidence="1">
    <location>
        <begin position="1"/>
        <end position="46"/>
    </location>
</feature>